<evidence type="ECO:0000313" key="1">
    <source>
        <dbReference type="EMBL" id="EAQ07703.1"/>
    </source>
</evidence>
<accession>A3V2X2</accession>
<dbReference type="eggNOG" id="ENOG5032RSU">
    <property type="taxonomic scope" value="Bacteria"/>
</dbReference>
<gene>
    <name evidence="1" type="ORF">SKA53_12738</name>
</gene>
<name>A3V2X2_9RHOB</name>
<sequence>MLRFFDMFGRSSELTALDEALKTAGLHPLLIPEPVKLTILQLHRKHGDATDRATAMADAAQLLSYCVLDQAQFVAVNGTKAAERTEQRISAAIAGAAPFDEKLILLALHAGVISPEMADRFDIDGADPAR</sequence>
<dbReference type="OrthoDB" id="8419627at2"/>
<keyword evidence="2" id="KW-1185">Reference proteome</keyword>
<dbReference type="Proteomes" id="UP000004507">
    <property type="component" value="Unassembled WGS sequence"/>
</dbReference>
<reference evidence="1 2" key="1">
    <citation type="submission" date="2006-01" db="EMBL/GenBank/DDBJ databases">
        <authorList>
            <person name="Hagstrom A."/>
            <person name="Ferriera S."/>
            <person name="Johnson J."/>
            <person name="Kravitz S."/>
            <person name="Halpern A."/>
            <person name="Remington K."/>
            <person name="Beeson K."/>
            <person name="Tran B."/>
            <person name="Rogers Y.-H."/>
            <person name="Friedman R."/>
            <person name="Venter J.C."/>
        </authorList>
    </citation>
    <scope>NUCLEOTIDE SEQUENCE [LARGE SCALE GENOMIC DNA]</scope>
    <source>
        <strain evidence="1 2">SKA53</strain>
    </source>
</reference>
<protein>
    <submittedName>
        <fullName evidence="1">Uncharacterized protein</fullName>
    </submittedName>
</protein>
<dbReference type="AlphaFoldDB" id="A3V2X2"/>
<dbReference type="STRING" id="314232.SKA53_12738"/>
<dbReference type="EMBL" id="AAMS01000002">
    <property type="protein sequence ID" value="EAQ07703.1"/>
    <property type="molecule type" value="Genomic_DNA"/>
</dbReference>
<proteinExistence type="predicted"/>
<dbReference type="RefSeq" id="WP_007206489.1">
    <property type="nucleotide sequence ID" value="NZ_CH672414.1"/>
</dbReference>
<evidence type="ECO:0000313" key="2">
    <source>
        <dbReference type="Proteomes" id="UP000004507"/>
    </source>
</evidence>
<organism evidence="1 2">
    <name type="scientific">Yoonia vestfoldensis SKA53</name>
    <dbReference type="NCBI Taxonomy" id="314232"/>
    <lineage>
        <taxon>Bacteria</taxon>
        <taxon>Pseudomonadati</taxon>
        <taxon>Pseudomonadota</taxon>
        <taxon>Alphaproteobacteria</taxon>
        <taxon>Rhodobacterales</taxon>
        <taxon>Paracoccaceae</taxon>
        <taxon>Yoonia</taxon>
    </lineage>
</organism>
<dbReference type="HOGENOM" id="CLU_1915502_0_0_5"/>
<comment type="caution">
    <text evidence="1">The sequence shown here is derived from an EMBL/GenBank/DDBJ whole genome shotgun (WGS) entry which is preliminary data.</text>
</comment>